<feature type="region of interest" description="Disordered" evidence="1">
    <location>
        <begin position="338"/>
        <end position="358"/>
    </location>
</feature>
<sequence length="604" mass="69253">MSSSTRTSVTELPGFGVPVNTMPAETYSINYNPSKEKENRICFPNAITSWAGDNITIREKNMLSMMNEITDKPGWEAKVFDQEIVGKWKTEALSQEDVDFSETMFDYCIKELRDETTRFSKTGRVIILDSDTCVVKSDVAIPTSVMEELKAAVKPLEDVPSELKDWHPGSDEKVLDLVHPSLYPLIYGKSRVLPSGFTTLEACLQSCGQGIVIPKPDRQQLNLGSHGSHLYNGTRRGSRWLHGGGDTALDYWSDSYQWLPCEVSFTANDEVSIASYINNLHPDRHRPLCAVLEKCIARTIPLWNDCLSFFTDTQVPRRSRLRIQMKGIEYEYPLGRDRPLTEEEVAEEDDEDFDEDARDEKNQEWLEANRILNRPEPQEFKPIDPNTFTRVDLRRDWEKEGLQVIVKLANIELTPEKPNYEGGTWHIEGQLNEHICASAIYYYDQDNITTTRLAFRQLTGHEDLETLMYEQDDHAGFEELFGVKQHGPCIQVLGSVVTREGRLVAFPNVLQHQVQPFELADPSKPGYRKILALFLVDPYIRTLSTANVPPQQRDWWPADKVTEDWPITPVEAKRVREDLMSKRSAFVDKVNMDYEQEGFSFCEH</sequence>
<organism evidence="4 5">
    <name type="scientific">Marasmius crinis-equi</name>
    <dbReference type="NCBI Taxonomy" id="585013"/>
    <lineage>
        <taxon>Eukaryota</taxon>
        <taxon>Fungi</taxon>
        <taxon>Dikarya</taxon>
        <taxon>Basidiomycota</taxon>
        <taxon>Agaricomycotina</taxon>
        <taxon>Agaricomycetes</taxon>
        <taxon>Agaricomycetidae</taxon>
        <taxon>Agaricales</taxon>
        <taxon>Marasmiineae</taxon>
        <taxon>Marasmiaceae</taxon>
        <taxon>Marasmius</taxon>
    </lineage>
</organism>
<evidence type="ECO:0000313" key="5">
    <source>
        <dbReference type="Proteomes" id="UP001465976"/>
    </source>
</evidence>
<gene>
    <name evidence="4" type="ORF">V5O48_007369</name>
</gene>
<dbReference type="PANTHER" id="PTHR33119:SF1">
    <property type="entry name" value="FE2OG DIOXYGENASE DOMAIN-CONTAINING PROTEIN"/>
    <property type="match status" value="1"/>
</dbReference>
<evidence type="ECO:0000256" key="1">
    <source>
        <dbReference type="SAM" id="MobiDB-lite"/>
    </source>
</evidence>
<evidence type="ECO:0000313" key="4">
    <source>
        <dbReference type="EMBL" id="KAL0574584.1"/>
    </source>
</evidence>
<dbReference type="Proteomes" id="UP001465976">
    <property type="component" value="Unassembled WGS sequence"/>
</dbReference>
<evidence type="ECO:0000259" key="2">
    <source>
        <dbReference type="Pfam" id="PF14033"/>
    </source>
</evidence>
<comment type="caution">
    <text evidence="4">The sequence shown here is derived from an EMBL/GenBank/DDBJ whole genome shotgun (WGS) entry which is preliminary data.</text>
</comment>
<dbReference type="EMBL" id="JBAHYK010000384">
    <property type="protein sequence ID" value="KAL0574584.1"/>
    <property type="molecule type" value="Genomic_DNA"/>
</dbReference>
<dbReference type="InterPro" id="IPR025340">
    <property type="entry name" value="DUF4246"/>
</dbReference>
<dbReference type="Pfam" id="PF14033">
    <property type="entry name" value="DUF4246"/>
    <property type="match status" value="1"/>
</dbReference>
<dbReference type="PANTHER" id="PTHR33119">
    <property type="entry name" value="IFI3P"/>
    <property type="match status" value="1"/>
</dbReference>
<protein>
    <recommendedName>
        <fullName evidence="6">Duf1665 domain containing protein</fullName>
    </recommendedName>
</protein>
<keyword evidence="5" id="KW-1185">Reference proteome</keyword>
<feature type="domain" description="DUF4246" evidence="3">
    <location>
        <begin position="12"/>
        <end position="91"/>
    </location>
</feature>
<accession>A0ABR3FGU9</accession>
<name>A0ABR3FGU9_9AGAR</name>
<proteinExistence type="predicted"/>
<dbReference type="Pfam" id="PF21666">
    <property type="entry name" value="DUF4246_N"/>
    <property type="match status" value="1"/>
</dbReference>
<evidence type="ECO:0008006" key="6">
    <source>
        <dbReference type="Google" id="ProtNLM"/>
    </source>
</evidence>
<reference evidence="4 5" key="1">
    <citation type="submission" date="2024-02" db="EMBL/GenBank/DDBJ databases">
        <title>A draft genome for the cacao thread blight pathogen Marasmius crinis-equi.</title>
        <authorList>
            <person name="Cohen S.P."/>
            <person name="Baruah I.K."/>
            <person name="Amoako-Attah I."/>
            <person name="Bukari Y."/>
            <person name="Meinhardt L.W."/>
            <person name="Bailey B.A."/>
        </authorList>
    </citation>
    <scope>NUCLEOTIDE SEQUENCE [LARGE SCALE GENOMIC DNA]</scope>
    <source>
        <strain evidence="4 5">GH-76</strain>
    </source>
</reference>
<dbReference type="InterPro" id="IPR049207">
    <property type="entry name" value="DUF4246_N"/>
</dbReference>
<evidence type="ECO:0000259" key="3">
    <source>
        <dbReference type="Pfam" id="PF21666"/>
    </source>
</evidence>
<feature type="domain" description="DUF4246" evidence="2">
    <location>
        <begin position="102"/>
        <end position="557"/>
    </location>
</feature>
<feature type="compositionally biased region" description="Acidic residues" evidence="1">
    <location>
        <begin position="342"/>
        <end position="357"/>
    </location>
</feature>
<dbReference type="InterPro" id="IPR049192">
    <property type="entry name" value="DUF4246_C"/>
</dbReference>